<dbReference type="GO" id="GO:0042709">
    <property type="term" value="C:succinate-CoA ligase complex"/>
    <property type="evidence" value="ECO:0007669"/>
    <property type="project" value="TreeGrafter"/>
</dbReference>
<dbReference type="InterPro" id="IPR005809">
    <property type="entry name" value="Succ_CoA_ligase-like_bsu"/>
</dbReference>
<feature type="domain" description="ATP-grasp" evidence="5">
    <location>
        <begin position="9"/>
        <end position="219"/>
    </location>
</feature>
<dbReference type="GO" id="GO:0006104">
    <property type="term" value="P:succinyl-CoA metabolic process"/>
    <property type="evidence" value="ECO:0007669"/>
    <property type="project" value="TreeGrafter"/>
</dbReference>
<dbReference type="Gene3D" id="3.30.1490.20">
    <property type="entry name" value="ATP-grasp fold, A domain"/>
    <property type="match status" value="1"/>
</dbReference>
<dbReference type="GO" id="GO:0004775">
    <property type="term" value="F:succinate-CoA ligase (ADP-forming) activity"/>
    <property type="evidence" value="ECO:0007669"/>
    <property type="project" value="UniProtKB-EC"/>
</dbReference>
<evidence type="ECO:0000256" key="4">
    <source>
        <dbReference type="PROSITE-ProRule" id="PRU00409"/>
    </source>
</evidence>
<dbReference type="EC" id="6.2.1.5" evidence="6"/>
<dbReference type="InterPro" id="IPR011761">
    <property type="entry name" value="ATP-grasp"/>
</dbReference>
<name>A0A1Y5SXT0_9PROT</name>
<dbReference type="Proteomes" id="UP000193200">
    <property type="component" value="Unassembled WGS sequence"/>
</dbReference>
<evidence type="ECO:0000259" key="5">
    <source>
        <dbReference type="PROSITE" id="PS50975"/>
    </source>
</evidence>
<organism evidence="6 7">
    <name type="scientific">Oceanibacterium hippocampi</name>
    <dbReference type="NCBI Taxonomy" id="745714"/>
    <lineage>
        <taxon>Bacteria</taxon>
        <taxon>Pseudomonadati</taxon>
        <taxon>Pseudomonadota</taxon>
        <taxon>Alphaproteobacteria</taxon>
        <taxon>Sneathiellales</taxon>
        <taxon>Sneathiellaceae</taxon>
        <taxon>Oceanibacterium</taxon>
    </lineage>
</organism>
<dbReference type="GO" id="GO:0005524">
    <property type="term" value="F:ATP binding"/>
    <property type="evidence" value="ECO:0007669"/>
    <property type="project" value="UniProtKB-UniRule"/>
</dbReference>
<dbReference type="Gene3D" id="3.40.50.261">
    <property type="entry name" value="Succinyl-CoA synthetase domains"/>
    <property type="match status" value="1"/>
</dbReference>
<dbReference type="PROSITE" id="PS50975">
    <property type="entry name" value="ATP_GRASP"/>
    <property type="match status" value="1"/>
</dbReference>
<proteinExistence type="predicted"/>
<dbReference type="EMBL" id="FWFR01000001">
    <property type="protein sequence ID" value="SLN47625.1"/>
    <property type="molecule type" value="Genomic_DNA"/>
</dbReference>
<accession>A0A1Y5SXT0</accession>
<reference evidence="6 7" key="1">
    <citation type="submission" date="2017-03" db="EMBL/GenBank/DDBJ databases">
        <authorList>
            <person name="Afonso C.L."/>
            <person name="Miller P.J."/>
            <person name="Scott M.A."/>
            <person name="Spackman E."/>
            <person name="Goraichik I."/>
            <person name="Dimitrov K.M."/>
            <person name="Suarez D.L."/>
            <person name="Swayne D.E."/>
        </authorList>
    </citation>
    <scope>NUCLEOTIDE SEQUENCE [LARGE SCALE GENOMIC DNA]</scope>
    <source>
        <strain evidence="6 7">CECT 7691</strain>
    </source>
</reference>
<keyword evidence="1" id="KW-0816">Tricarboxylic acid cycle</keyword>
<dbReference type="Pfam" id="PF08442">
    <property type="entry name" value="ATP-grasp_2"/>
    <property type="match status" value="1"/>
</dbReference>
<evidence type="ECO:0000256" key="1">
    <source>
        <dbReference type="ARBA" id="ARBA00022532"/>
    </source>
</evidence>
<dbReference type="GO" id="GO:0046872">
    <property type="term" value="F:metal ion binding"/>
    <property type="evidence" value="ECO:0007669"/>
    <property type="project" value="InterPro"/>
</dbReference>
<dbReference type="PANTHER" id="PTHR11815:SF10">
    <property type="entry name" value="SUCCINATE--COA LIGASE [GDP-FORMING] SUBUNIT BETA, MITOCHONDRIAL"/>
    <property type="match status" value="1"/>
</dbReference>
<keyword evidence="7" id="KW-1185">Reference proteome</keyword>
<dbReference type="PANTHER" id="PTHR11815">
    <property type="entry name" value="SUCCINYL-COA SYNTHETASE BETA CHAIN"/>
    <property type="match status" value="1"/>
</dbReference>
<protein>
    <submittedName>
        <fullName evidence="6">Succinyl-CoA ligase [ADP-forming] subunit beta</fullName>
        <ecNumber evidence="6">6.2.1.5</ecNumber>
    </submittedName>
</protein>
<evidence type="ECO:0000313" key="6">
    <source>
        <dbReference type="EMBL" id="SLN47625.1"/>
    </source>
</evidence>
<sequence length="402" mass="42732">MKLVEDSTKQLLRSRGLPVPAGGVATTAAECAELARELGGAVAVKALVAAGRRGKAGLVKLAASPDEAKAAATDILGKEIAGRPVERLYVEKRLDIAEEFYVSFAFSDRAPKIVLSSKGGVDIEHVFETEPGSVLQADIDAARGLRPWDATELWSQAGLTGRTLPTVARLTAELYAAFVALDAQMLEINPLAIDPDGKPCLVGAMMEIDDDALFRHPELAHGPSRHASENPRERAVLEANRAYPGGDSRYTELEGDIGLLVAGGGAGLLQHDLIVGMGGRPANHSDMSPAPGTEKMEAVLDAVFTNPRARSLLIGYNYLQMAPCDHVVKALVKSVARNKVDATRFPIVLRLFGPREAEARALAATIPGIRYLPPGSSLEDGARTIVTLTEQVRENSKQVAGQ</sequence>
<keyword evidence="4" id="KW-0067">ATP-binding</keyword>
<dbReference type="AlphaFoldDB" id="A0A1Y5SXT0"/>
<dbReference type="Gene3D" id="3.30.470.20">
    <property type="entry name" value="ATP-grasp fold, B domain"/>
    <property type="match status" value="1"/>
</dbReference>
<gene>
    <name evidence="6" type="primary">sucC_2</name>
    <name evidence="6" type="ORF">OCH7691_02054</name>
</gene>
<dbReference type="InterPro" id="IPR013815">
    <property type="entry name" value="ATP_grasp_subdomain_1"/>
</dbReference>
<dbReference type="InterPro" id="IPR016102">
    <property type="entry name" value="Succinyl-CoA_synth-like"/>
</dbReference>
<dbReference type="InterPro" id="IPR013650">
    <property type="entry name" value="ATP-grasp_succ-CoA_synth-type"/>
</dbReference>
<dbReference type="OrthoDB" id="9802602at2"/>
<dbReference type="InParanoid" id="A0A1Y5SXT0"/>
<evidence type="ECO:0000256" key="3">
    <source>
        <dbReference type="ARBA" id="ARBA00022741"/>
    </source>
</evidence>
<evidence type="ECO:0000256" key="2">
    <source>
        <dbReference type="ARBA" id="ARBA00022598"/>
    </source>
</evidence>
<dbReference type="RefSeq" id="WP_085883256.1">
    <property type="nucleotide sequence ID" value="NZ_FWFR01000001.1"/>
</dbReference>
<evidence type="ECO:0000313" key="7">
    <source>
        <dbReference type="Proteomes" id="UP000193200"/>
    </source>
</evidence>
<keyword evidence="2 6" id="KW-0436">Ligase</keyword>
<dbReference type="SUPFAM" id="SSF56059">
    <property type="entry name" value="Glutathione synthetase ATP-binding domain-like"/>
    <property type="match status" value="1"/>
</dbReference>
<dbReference type="SUPFAM" id="SSF52210">
    <property type="entry name" value="Succinyl-CoA synthetase domains"/>
    <property type="match status" value="1"/>
</dbReference>
<dbReference type="GO" id="GO:0006099">
    <property type="term" value="P:tricarboxylic acid cycle"/>
    <property type="evidence" value="ECO:0007669"/>
    <property type="project" value="UniProtKB-KW"/>
</dbReference>
<keyword evidence="3 4" id="KW-0547">Nucleotide-binding</keyword>
<dbReference type="PIRSF" id="PIRSF001554">
    <property type="entry name" value="SucCS_beta"/>
    <property type="match status" value="1"/>
</dbReference>